<dbReference type="Gene3D" id="4.10.240.10">
    <property type="entry name" value="Zn(2)-C6 fungal-type DNA-binding domain"/>
    <property type="match status" value="1"/>
</dbReference>
<dbReference type="PANTHER" id="PTHR31001:SF90">
    <property type="entry name" value="CENTROMERE DNA-BINDING PROTEIN COMPLEX CBF3 SUBUNIT B"/>
    <property type="match status" value="1"/>
</dbReference>
<dbReference type="PANTHER" id="PTHR31001">
    <property type="entry name" value="UNCHARACTERIZED TRANSCRIPTIONAL REGULATORY PROTEIN"/>
    <property type="match status" value="1"/>
</dbReference>
<dbReference type="InterPro" id="IPR050613">
    <property type="entry name" value="Sec_Metabolite_Reg"/>
</dbReference>
<name>A0A7D5V6S5_9HYPO</name>
<evidence type="ECO:0000313" key="5">
    <source>
        <dbReference type="Proteomes" id="UP000510686"/>
    </source>
</evidence>
<dbReference type="GO" id="GO:0008270">
    <property type="term" value="F:zinc ion binding"/>
    <property type="evidence" value="ECO:0007669"/>
    <property type="project" value="InterPro"/>
</dbReference>
<dbReference type="Pfam" id="PF00172">
    <property type="entry name" value="Zn_clus"/>
    <property type="match status" value="1"/>
</dbReference>
<dbReference type="RefSeq" id="XP_065987817.1">
    <property type="nucleotide sequence ID" value="XM_066131720.1"/>
</dbReference>
<keyword evidence="5" id="KW-1185">Reference proteome</keyword>
<comment type="subcellular location">
    <subcellularLocation>
        <location evidence="1">Nucleus</location>
    </subcellularLocation>
</comment>
<dbReference type="GO" id="GO:0005634">
    <property type="term" value="C:nucleus"/>
    <property type="evidence" value="ECO:0007669"/>
    <property type="project" value="UniProtKB-SubCell"/>
</dbReference>
<dbReference type="Proteomes" id="UP000510686">
    <property type="component" value="Chromosome 7"/>
</dbReference>
<dbReference type="EMBL" id="CP058938">
    <property type="protein sequence ID" value="QLI74132.1"/>
    <property type="molecule type" value="Genomic_DNA"/>
</dbReference>
<evidence type="ECO:0000256" key="2">
    <source>
        <dbReference type="ARBA" id="ARBA00023242"/>
    </source>
</evidence>
<keyword evidence="2" id="KW-0539">Nucleus</keyword>
<dbReference type="InterPro" id="IPR036864">
    <property type="entry name" value="Zn2-C6_fun-type_DNA-bd_sf"/>
</dbReference>
<dbReference type="InterPro" id="IPR001138">
    <property type="entry name" value="Zn2Cys6_DnaBD"/>
</dbReference>
<feature type="domain" description="Zn(2)-C6 fungal-type" evidence="3">
    <location>
        <begin position="12"/>
        <end position="42"/>
    </location>
</feature>
<dbReference type="OrthoDB" id="39175at2759"/>
<dbReference type="SUPFAM" id="SSF57701">
    <property type="entry name" value="Zn2/Cys6 DNA-binding domain"/>
    <property type="match status" value="1"/>
</dbReference>
<evidence type="ECO:0000313" key="4">
    <source>
        <dbReference type="EMBL" id="QLI74132.1"/>
    </source>
</evidence>
<proteinExistence type="predicted"/>
<dbReference type="PROSITE" id="PS50048">
    <property type="entry name" value="ZN2_CY6_FUNGAL_2"/>
    <property type="match status" value="1"/>
</dbReference>
<reference evidence="4 5" key="1">
    <citation type="submission" date="2020-07" db="EMBL/GenBank/DDBJ databases">
        <title>Telomere length de novo assembly of all 7 chromosomes of the fungus, Metarhizium brunneum, using a novel assembly pipeline.</title>
        <authorList>
            <person name="Saud z."/>
            <person name="Kortsinoglou A."/>
            <person name="Kouvelis V.N."/>
            <person name="Butt T.M."/>
        </authorList>
    </citation>
    <scope>NUCLEOTIDE SEQUENCE [LARGE SCALE GENOMIC DNA]</scope>
    <source>
        <strain evidence="4 5">4556</strain>
    </source>
</reference>
<dbReference type="GeneID" id="26243506"/>
<accession>A0A7D5V6S5</accession>
<evidence type="ECO:0000256" key="1">
    <source>
        <dbReference type="ARBA" id="ARBA00004123"/>
    </source>
</evidence>
<dbReference type="GO" id="GO:0000981">
    <property type="term" value="F:DNA-binding transcription factor activity, RNA polymerase II-specific"/>
    <property type="evidence" value="ECO:0007669"/>
    <property type="project" value="InterPro"/>
</dbReference>
<sequence length="561" mass="61627">MANFPLALAPGACLSCRQQKQRCDRVIPSCSRCVARVVKCTYTARDQAALRQIASVSQFAADTLVILRGLCPLDVSPAGERALLWAACARQSTFVDDADAPQASLSCIINDIFDSAGVHVVGTVRSYFDIAHHWLPILDRDNVLASTENFVAQKAVSAVEDDAFALMVVCMYLFITPPCQHANHPVRHTLYRTVKSLFSILQASSDTTAQVLLMQSGIILATHEIGHGMSKDAYETLIACRSLLQRINLHNHITNFAGQTGPHVSLNRLQLDLCLSAIILLDMTVVLSTVDHDLPQLVHPSQVPQDSLLHRASNEDIYGEDAVRNLFARAQHALRLGDMSRSIGSSTDLAQCEAIEKTIYGQIGSYISKTQGGRFPLCETVAMSLSTLMVLYRKTNYLTSAVGDAKSNMAATCAYNLIIDTCRVESELLQRHGWHNSRRPCFLGLCCLLAASVHLDKLCPNGLEDGDAQQLRQALTGFSSRWKLGGELSARRWTYGVLADRVKMCFWDSLETATGTGSNRGPACLGRDDWWNFSRRQLPGGSAVRANATWDETARRLGWNS</sequence>
<protein>
    <recommendedName>
        <fullName evidence="3">Zn(2)-C6 fungal-type domain-containing protein</fullName>
    </recommendedName>
</protein>
<dbReference type="SMART" id="SM00066">
    <property type="entry name" value="GAL4"/>
    <property type="match status" value="1"/>
</dbReference>
<dbReference type="PROSITE" id="PS00463">
    <property type="entry name" value="ZN2_CY6_FUNGAL_1"/>
    <property type="match status" value="1"/>
</dbReference>
<gene>
    <name evidence="4" type="ORF">G6M90_00g107200</name>
</gene>
<evidence type="ECO:0000259" key="3">
    <source>
        <dbReference type="PROSITE" id="PS50048"/>
    </source>
</evidence>
<dbReference type="CDD" id="cd00067">
    <property type="entry name" value="GAL4"/>
    <property type="match status" value="1"/>
</dbReference>
<dbReference type="CDD" id="cd12148">
    <property type="entry name" value="fungal_TF_MHR"/>
    <property type="match status" value="1"/>
</dbReference>
<dbReference type="AlphaFoldDB" id="A0A7D5V6S5"/>
<organism evidence="4 5">
    <name type="scientific">Metarhizium brunneum</name>
    <dbReference type="NCBI Taxonomy" id="500148"/>
    <lineage>
        <taxon>Eukaryota</taxon>
        <taxon>Fungi</taxon>
        <taxon>Dikarya</taxon>
        <taxon>Ascomycota</taxon>
        <taxon>Pezizomycotina</taxon>
        <taxon>Sordariomycetes</taxon>
        <taxon>Hypocreomycetidae</taxon>
        <taxon>Hypocreales</taxon>
        <taxon>Clavicipitaceae</taxon>
        <taxon>Metarhizium</taxon>
    </lineage>
</organism>
<dbReference type="KEGG" id="mbrn:26243506"/>